<dbReference type="InterPro" id="IPR012336">
    <property type="entry name" value="Thioredoxin-like_fold"/>
</dbReference>
<dbReference type="SUPFAM" id="SSF52833">
    <property type="entry name" value="Thioredoxin-like"/>
    <property type="match status" value="2"/>
</dbReference>
<dbReference type="AlphaFoldDB" id="A0A3N4GPT1"/>
<feature type="domain" description="Thioredoxin-like fold" evidence="1">
    <location>
        <begin position="200"/>
        <end position="351"/>
    </location>
</feature>
<accession>A0A3N4GPT1</accession>
<feature type="domain" description="Thioredoxin-like fold" evidence="1">
    <location>
        <begin position="18"/>
        <end position="171"/>
    </location>
</feature>
<evidence type="ECO:0000313" key="2">
    <source>
        <dbReference type="EMBL" id="RPA60620.1"/>
    </source>
</evidence>
<evidence type="ECO:0000259" key="1">
    <source>
        <dbReference type="Pfam" id="PF13462"/>
    </source>
</evidence>
<dbReference type="EMBL" id="RKMG01000012">
    <property type="protein sequence ID" value="RPA60620.1"/>
    <property type="molecule type" value="Genomic_DNA"/>
</dbReference>
<name>A0A3N4GPT1_9LACT</name>
<comment type="caution">
    <text evidence="2">The sequence shown here is derived from an EMBL/GenBank/DDBJ whole genome shotgun (WGS) entry which is preliminary data.</text>
</comment>
<dbReference type="Pfam" id="PF13462">
    <property type="entry name" value="Thioredoxin_4"/>
    <property type="match status" value="2"/>
</dbReference>
<dbReference type="Gene3D" id="3.40.30.10">
    <property type="entry name" value="Glutaredoxin"/>
    <property type="match status" value="2"/>
</dbReference>
<gene>
    <name evidence="2" type="ORF">EF384_05040</name>
</gene>
<dbReference type="RefSeq" id="WP_123779886.1">
    <property type="nucleotide sequence ID" value="NZ_RKMG01000012.1"/>
</dbReference>
<evidence type="ECO:0000313" key="3">
    <source>
        <dbReference type="Proteomes" id="UP000273977"/>
    </source>
</evidence>
<protein>
    <recommendedName>
        <fullName evidence="1">Thioredoxin-like fold domain-containing protein</fullName>
    </recommendedName>
</protein>
<organism evidence="2 3">
    <name type="scientific">Aerococcus agrisoli</name>
    <dbReference type="NCBI Taxonomy" id="2487350"/>
    <lineage>
        <taxon>Bacteria</taxon>
        <taxon>Bacillati</taxon>
        <taxon>Bacillota</taxon>
        <taxon>Bacilli</taxon>
        <taxon>Lactobacillales</taxon>
        <taxon>Aerococcaceae</taxon>
        <taxon>Aerococcus</taxon>
    </lineage>
</organism>
<dbReference type="Gene3D" id="1.10.1200.90">
    <property type="entry name" value="DsbA-like domain"/>
    <property type="match status" value="2"/>
</dbReference>
<reference evidence="2 3" key="1">
    <citation type="submission" date="2018-11" db="EMBL/GenBank/DDBJ databases">
        <title>Aerococcus sp. SJQ22, whole genome shotgun sequence.</title>
        <authorList>
            <person name="Sun L."/>
            <person name="Gao X."/>
            <person name="Chen W."/>
            <person name="Huang K."/>
        </authorList>
    </citation>
    <scope>NUCLEOTIDE SEQUENCE [LARGE SCALE GENOMIC DNA]</scope>
    <source>
        <strain evidence="2 3">SJQ22</strain>
    </source>
</reference>
<dbReference type="OrthoDB" id="117402at2"/>
<dbReference type="InterPro" id="IPR036249">
    <property type="entry name" value="Thioredoxin-like_sf"/>
</dbReference>
<sequence>MDATNIDFSNVSDDLGFRYGRPDAPVKLYAYLNVECPFSRRYEQTNTALINEFVDAGKVQYIVKPVDRPTGHLRKGNVMHSYLTYDDPENAFKQLTTMFATRQEWTKLDEDGVAKYAEEVLGYTKQGNDEVQEAIKEEAVKVGAKTVPTAYVFGEAFDEHEDNNTVRDWLNAAYATATAEEAFDFGADKLNLGAVTDKRAIKYGSDDAPVKITEYINFRCRGSKRFEDAISEKLEQLADAGKVQRIIKHVDIDAAGLYKGEVINRFVDYKDQDRAYQQFKEIFARHGEWSAYDFGGIADVAIETFSYSYQGNKIQTEVVKEEFKNLGGVATPTIVVNGEKAFVGPNAAQELDDYLASVIED</sequence>
<proteinExistence type="predicted"/>
<keyword evidence="3" id="KW-1185">Reference proteome</keyword>
<dbReference type="Proteomes" id="UP000273977">
    <property type="component" value="Unassembled WGS sequence"/>
</dbReference>